<dbReference type="InterPro" id="IPR006483">
    <property type="entry name" value="CRISPR-assoc_Cas3_HD"/>
</dbReference>
<evidence type="ECO:0000256" key="3">
    <source>
        <dbReference type="ARBA" id="ARBA00022722"/>
    </source>
</evidence>
<dbReference type="Proteomes" id="UP000592294">
    <property type="component" value="Unassembled WGS sequence"/>
</dbReference>
<evidence type="ECO:0000259" key="10">
    <source>
        <dbReference type="PROSITE" id="PS51643"/>
    </source>
</evidence>
<dbReference type="PANTHER" id="PTHR24031">
    <property type="entry name" value="RNA HELICASE"/>
    <property type="match status" value="1"/>
</dbReference>
<reference evidence="11 12" key="1">
    <citation type="submission" date="2020-06" db="EMBL/GenBank/DDBJ databases">
        <title>Whole-genome sequence of Allochromatium humboldtianum DSM 21881, type strain.</title>
        <authorList>
            <person name="Kyndt J.A."/>
            <person name="Meyer T.E."/>
        </authorList>
    </citation>
    <scope>NUCLEOTIDE SEQUENCE [LARGE SCALE GENOMIC DNA]</scope>
    <source>
        <strain evidence="11 12">DSM 21881</strain>
    </source>
</reference>
<dbReference type="RefSeq" id="WP_176978264.1">
    <property type="nucleotide sequence ID" value="NZ_JABZEO010000026.1"/>
</dbReference>
<dbReference type="GO" id="GO:0004386">
    <property type="term" value="F:helicase activity"/>
    <property type="evidence" value="ECO:0007669"/>
    <property type="project" value="UniProtKB-KW"/>
</dbReference>
<dbReference type="InterPro" id="IPR011545">
    <property type="entry name" value="DEAD/DEAH_box_helicase_dom"/>
</dbReference>
<evidence type="ECO:0000256" key="6">
    <source>
        <dbReference type="ARBA" id="ARBA00022801"/>
    </source>
</evidence>
<dbReference type="InterPro" id="IPR038257">
    <property type="entry name" value="CRISPR-assoc_Cas3_HD_sf"/>
</dbReference>
<dbReference type="AlphaFoldDB" id="A0A850RRN3"/>
<evidence type="ECO:0000256" key="8">
    <source>
        <dbReference type="ARBA" id="ARBA00022840"/>
    </source>
</evidence>
<comment type="caution">
    <text evidence="11">The sequence shown here is derived from an EMBL/GenBank/DDBJ whole genome shotgun (WGS) entry which is preliminary data.</text>
</comment>
<sequence length="797" mass="89784">MPEPTVWPFSECEAHPGDALAAHLERVAERAALSIATGARPEIEAIAFVAGLFHDLGKATPWFQRYLRGTGRRSALSQHGDIGALLAWWYSAELDWPLWQRLALFSAVRRHHGALRIQDWPMLLEQSRAEFRDPESPLRTQIQALDGMGIAAWLAEVAARHPERSLITTPETPTLERVESRLRGRDVGGSKLRHAYRDLDEALATLAGFGALLAVDKTDAALRGASLERQALPVDAVTGYKAKVLAGQDAVTGPTVTLNQRRERIADTLSATWLAHLDQPLLTFTAPTGAGKTLSILHGALQVRARLTERHGGMPRLIYCLPFTSVIDQNHAVLRAVLRTVAPDLADREDVLLKHHHLSESRFRTEDTEHEADGAGQLLTETWQSEIVVTTFHQLLHSLLSTRNANLKRAGQLTGALILLDEVQALPLRYWEALRQIFMTLARVGDARIVLLTATRPLIFQPGDAVELLPDHGEHFRALNRTRLHLHHREPLTVAAFAARLIAELGHAERPTLIIVNRRRAVRELFDALAEALPERPLVALSTHLTPRDRRARIRLIQRLQRRGLPVIVVSTQLVEAGVDLSFPVVHRDCAPLDAIIQSAGRCNRHGEMGEGLGEVHLWQLMTTPSDARALEPLWTRVYDRPLIEVTLEVLGEAEHWDECDFLDLSERYFLGCRARQDQQRVDEQLARGDLAAIEREFRLIEEIPNVSLFIRRTERDRRLWDAYRVLYDDPMLKPAEQEQRFRPWRRAFMERVIQIPVRSGSDLERNEVNLLDAGPETYDRAAGFVDLPPAEATCIL</sequence>
<dbReference type="GO" id="GO:0004518">
    <property type="term" value="F:nuclease activity"/>
    <property type="evidence" value="ECO:0007669"/>
    <property type="project" value="UniProtKB-KW"/>
</dbReference>
<comment type="similarity">
    <text evidence="1">In the N-terminal section; belongs to the CRISPR-associated nuclease Cas3-HD family.</text>
</comment>
<dbReference type="InterPro" id="IPR006474">
    <property type="entry name" value="Helicase_Cas3_CRISPR-ass_core"/>
</dbReference>
<keyword evidence="7" id="KW-0347">Helicase</keyword>
<evidence type="ECO:0000256" key="4">
    <source>
        <dbReference type="ARBA" id="ARBA00022723"/>
    </source>
</evidence>
<keyword evidence="9" id="KW-0051">Antiviral defense</keyword>
<dbReference type="Gene3D" id="1.10.3210.30">
    <property type="match status" value="1"/>
</dbReference>
<feature type="domain" description="HD Cas3-type" evidence="10">
    <location>
        <begin position="13"/>
        <end position="218"/>
    </location>
</feature>
<dbReference type="GO" id="GO:0003676">
    <property type="term" value="F:nucleic acid binding"/>
    <property type="evidence" value="ECO:0007669"/>
    <property type="project" value="InterPro"/>
</dbReference>
<dbReference type="SUPFAM" id="SSF52540">
    <property type="entry name" value="P-loop containing nucleoside triphosphate hydrolases"/>
    <property type="match status" value="1"/>
</dbReference>
<dbReference type="InterPro" id="IPR027417">
    <property type="entry name" value="P-loop_NTPase"/>
</dbReference>
<dbReference type="CDD" id="cd17930">
    <property type="entry name" value="DEXHc_cas3"/>
    <property type="match status" value="1"/>
</dbReference>
<keyword evidence="8" id="KW-0067">ATP-binding</keyword>
<keyword evidence="3" id="KW-0540">Nuclease</keyword>
<evidence type="ECO:0000256" key="9">
    <source>
        <dbReference type="ARBA" id="ARBA00023118"/>
    </source>
</evidence>
<evidence type="ECO:0000313" key="11">
    <source>
        <dbReference type="EMBL" id="NVZ11573.1"/>
    </source>
</evidence>
<dbReference type="InterPro" id="IPR054712">
    <property type="entry name" value="Cas3-like_dom"/>
</dbReference>
<evidence type="ECO:0000256" key="5">
    <source>
        <dbReference type="ARBA" id="ARBA00022741"/>
    </source>
</evidence>
<dbReference type="EMBL" id="JABZEO010000026">
    <property type="protein sequence ID" value="NVZ11573.1"/>
    <property type="molecule type" value="Genomic_DNA"/>
</dbReference>
<organism evidence="11 12">
    <name type="scientific">Allochromatium humboldtianum</name>
    <dbReference type="NCBI Taxonomy" id="504901"/>
    <lineage>
        <taxon>Bacteria</taxon>
        <taxon>Pseudomonadati</taxon>
        <taxon>Pseudomonadota</taxon>
        <taxon>Gammaproteobacteria</taxon>
        <taxon>Chromatiales</taxon>
        <taxon>Chromatiaceae</taxon>
        <taxon>Allochromatium</taxon>
    </lineage>
</organism>
<keyword evidence="12" id="KW-1185">Reference proteome</keyword>
<protein>
    <submittedName>
        <fullName evidence="11">CRISPR-associated helicase Cas3</fullName>
    </submittedName>
</protein>
<dbReference type="Gene3D" id="3.40.50.300">
    <property type="entry name" value="P-loop containing nucleotide triphosphate hydrolases"/>
    <property type="match status" value="2"/>
</dbReference>
<comment type="similarity">
    <text evidence="2">In the central section; belongs to the CRISPR-associated helicase Cas3 family.</text>
</comment>
<evidence type="ECO:0000313" key="12">
    <source>
        <dbReference type="Proteomes" id="UP000592294"/>
    </source>
</evidence>
<evidence type="ECO:0000256" key="2">
    <source>
        <dbReference type="ARBA" id="ARBA00009046"/>
    </source>
</evidence>
<dbReference type="CDD" id="cd09641">
    <property type="entry name" value="Cas3''_I"/>
    <property type="match status" value="1"/>
</dbReference>
<proteinExistence type="inferred from homology"/>
<dbReference type="GO" id="GO:0005524">
    <property type="term" value="F:ATP binding"/>
    <property type="evidence" value="ECO:0007669"/>
    <property type="project" value="UniProtKB-KW"/>
</dbReference>
<dbReference type="NCBIfam" id="TIGR01596">
    <property type="entry name" value="cas3_HD"/>
    <property type="match status" value="1"/>
</dbReference>
<dbReference type="NCBIfam" id="TIGR01587">
    <property type="entry name" value="cas3_core"/>
    <property type="match status" value="1"/>
</dbReference>
<evidence type="ECO:0000256" key="1">
    <source>
        <dbReference type="ARBA" id="ARBA00006847"/>
    </source>
</evidence>
<keyword evidence="5" id="KW-0547">Nucleotide-binding</keyword>
<gene>
    <name evidence="11" type="primary">cas3</name>
    <name evidence="11" type="ORF">HW932_20195</name>
</gene>
<dbReference type="SUPFAM" id="SSF109604">
    <property type="entry name" value="HD-domain/PDEase-like"/>
    <property type="match status" value="1"/>
</dbReference>
<dbReference type="Pfam" id="PF22590">
    <property type="entry name" value="Cas3-like_C_2"/>
    <property type="match status" value="1"/>
</dbReference>
<name>A0A850RRN3_9GAMM</name>
<keyword evidence="6" id="KW-0378">Hydrolase</keyword>
<dbReference type="GO" id="GO:0051607">
    <property type="term" value="P:defense response to virus"/>
    <property type="evidence" value="ECO:0007669"/>
    <property type="project" value="UniProtKB-KW"/>
</dbReference>
<keyword evidence="4" id="KW-0479">Metal-binding</keyword>
<dbReference type="GO" id="GO:0016787">
    <property type="term" value="F:hydrolase activity"/>
    <property type="evidence" value="ECO:0007669"/>
    <property type="project" value="UniProtKB-KW"/>
</dbReference>
<accession>A0A850RRN3</accession>
<dbReference type="Pfam" id="PF00270">
    <property type="entry name" value="DEAD"/>
    <property type="match status" value="1"/>
</dbReference>
<evidence type="ECO:0000256" key="7">
    <source>
        <dbReference type="ARBA" id="ARBA00022806"/>
    </source>
</evidence>
<dbReference type="PROSITE" id="PS51643">
    <property type="entry name" value="HD_CAS3"/>
    <property type="match status" value="1"/>
</dbReference>
<dbReference type="GO" id="GO:0046872">
    <property type="term" value="F:metal ion binding"/>
    <property type="evidence" value="ECO:0007669"/>
    <property type="project" value="UniProtKB-KW"/>
</dbReference>